<dbReference type="Pfam" id="PF00583">
    <property type="entry name" value="Acetyltransf_1"/>
    <property type="match status" value="1"/>
</dbReference>
<name>S0FID9_RUMCE</name>
<dbReference type="Gene3D" id="3.40.630.30">
    <property type="match status" value="1"/>
</dbReference>
<dbReference type="STRING" id="1195236.CTER_4864"/>
<evidence type="ECO:0000313" key="3">
    <source>
        <dbReference type="Proteomes" id="UP000014155"/>
    </source>
</evidence>
<evidence type="ECO:0000313" key="2">
    <source>
        <dbReference type="EMBL" id="EMS69846.1"/>
    </source>
</evidence>
<dbReference type="PATRIC" id="fig|1195236.3.peg.5051"/>
<keyword evidence="3" id="KW-1185">Reference proteome</keyword>
<evidence type="ECO:0000259" key="1">
    <source>
        <dbReference type="PROSITE" id="PS51186"/>
    </source>
</evidence>
<protein>
    <submittedName>
        <fullName evidence="2">Acetyltransferase (GNAT) family</fullName>
    </submittedName>
</protein>
<organism evidence="2 3">
    <name type="scientific">Ruminiclostridium cellobioparum subsp. termitidis CT1112</name>
    <dbReference type="NCBI Taxonomy" id="1195236"/>
    <lineage>
        <taxon>Bacteria</taxon>
        <taxon>Bacillati</taxon>
        <taxon>Bacillota</taxon>
        <taxon>Clostridia</taxon>
        <taxon>Eubacteriales</taxon>
        <taxon>Oscillospiraceae</taxon>
        <taxon>Ruminiclostridium</taxon>
    </lineage>
</organism>
<dbReference type="InterPro" id="IPR000182">
    <property type="entry name" value="GNAT_dom"/>
</dbReference>
<dbReference type="eggNOG" id="COG0456">
    <property type="taxonomic scope" value="Bacteria"/>
</dbReference>
<dbReference type="GO" id="GO:0016747">
    <property type="term" value="F:acyltransferase activity, transferring groups other than amino-acyl groups"/>
    <property type="evidence" value="ECO:0007669"/>
    <property type="project" value="InterPro"/>
</dbReference>
<dbReference type="PROSITE" id="PS51186">
    <property type="entry name" value="GNAT"/>
    <property type="match status" value="1"/>
</dbReference>
<dbReference type="AlphaFoldDB" id="S0FID9"/>
<comment type="caution">
    <text evidence="2">The sequence shown here is derived from an EMBL/GenBank/DDBJ whole genome shotgun (WGS) entry which is preliminary data.</text>
</comment>
<reference evidence="2 3" key="1">
    <citation type="journal article" date="2013" name="Genome Announc.">
        <title>Draft Genome Sequence of the Cellulolytic, Mesophilic, Anaerobic Bacterium Clostridium termitidis Strain CT1112 (DSM 5398).</title>
        <authorList>
            <person name="Lal S."/>
            <person name="Ramachandran U."/>
            <person name="Zhang X."/>
            <person name="Munir R."/>
            <person name="Sparling R."/>
            <person name="Levin D.B."/>
        </authorList>
    </citation>
    <scope>NUCLEOTIDE SEQUENCE [LARGE SCALE GENOMIC DNA]</scope>
    <source>
        <strain evidence="2 3">CT1112</strain>
    </source>
</reference>
<keyword evidence="2" id="KW-0808">Transferase</keyword>
<dbReference type="EMBL" id="AORV01000065">
    <property type="protein sequence ID" value="EMS69846.1"/>
    <property type="molecule type" value="Genomic_DNA"/>
</dbReference>
<dbReference type="InterPro" id="IPR016181">
    <property type="entry name" value="Acyl_CoA_acyltransferase"/>
</dbReference>
<accession>S0FID9</accession>
<feature type="domain" description="N-acetyltransferase" evidence="1">
    <location>
        <begin position="1"/>
        <end position="170"/>
    </location>
</feature>
<dbReference type="RefSeq" id="WP_004630277.1">
    <property type="nucleotide sequence ID" value="NZ_AORV01000065.1"/>
</dbReference>
<gene>
    <name evidence="2" type="ORF">CTER_4864</name>
</gene>
<dbReference type="Proteomes" id="UP000014155">
    <property type="component" value="Unassembled WGS sequence"/>
</dbReference>
<dbReference type="CDD" id="cd04301">
    <property type="entry name" value="NAT_SF"/>
    <property type="match status" value="1"/>
</dbReference>
<proteinExistence type="predicted"/>
<sequence>MEFRRAVEADINHILNIIHQAQEYLKETGIDQWQNGYPDMETIKRDIENKHGYVLSNAGKIAGTIAVSFDGEKTYNDIYEGAWLTPDRYAVIHRLAVDGSLKGTGLASVMINEAEKICRRKSVSGIRVDTHEKNISMQRLLKKNGFAYCGIIYLEDRSKRLAFEKILRQEN</sequence>
<dbReference type="SUPFAM" id="SSF55729">
    <property type="entry name" value="Acyl-CoA N-acyltransferases (Nat)"/>
    <property type="match status" value="1"/>
</dbReference>